<feature type="binding site" evidence="5">
    <location>
        <position position="138"/>
    </location>
    <ligand>
        <name>dimethylallyl diphosphate</name>
        <dbReference type="ChEBI" id="CHEBI:57623"/>
    </ligand>
</feature>
<feature type="binding site" evidence="5">
    <location>
        <position position="229"/>
    </location>
    <ligand>
        <name>isopentenyl diphosphate</name>
        <dbReference type="ChEBI" id="CHEBI:128769"/>
    </ligand>
</feature>
<name>A0A7V0XEN7_UNCW3</name>
<dbReference type="GO" id="GO:0019288">
    <property type="term" value="P:isopentenyl diphosphate biosynthetic process, methylerythritol 4-phosphate pathway"/>
    <property type="evidence" value="ECO:0007669"/>
    <property type="project" value="UniProtKB-UniRule"/>
</dbReference>
<dbReference type="HAMAP" id="MF_00191">
    <property type="entry name" value="IspH"/>
    <property type="match status" value="1"/>
</dbReference>
<feature type="binding site" evidence="5">
    <location>
        <position position="55"/>
    </location>
    <ligand>
        <name>dimethylallyl diphosphate</name>
        <dbReference type="ChEBI" id="CHEBI:57623"/>
    </ligand>
</feature>
<dbReference type="GO" id="GO:0016114">
    <property type="term" value="P:terpenoid biosynthetic process"/>
    <property type="evidence" value="ECO:0007669"/>
    <property type="project" value="UniProtKB-UniRule"/>
</dbReference>
<sequence length="294" mass="31449">MAEARGGGGKRAVGRNAVRVARPTGFCFGVERAIRLAREGQRRFGRIVTLGEVVHNPQVLSELESEGIRAVSSPRQAGKVGALVIRAHGCPPDVLETCAGLGIRIIDATCPYVRKVQSVARRLKEGGYAVVVVGERDHPEVRSILGYCGRPGMVYTPGRRVRAEKIGVVAQTTMSRERLRLAVADLSRFRYTELRVFDTICEEVTARQDAAAKIAADSELVIVVGGRSSANTSRLAEIAAEAGARILHVESVSELDRGRLAGVGHIGVIAGSSTPAWVVREVARFARNPSQGGP</sequence>
<feature type="binding site" evidence="5">
    <location>
        <position position="55"/>
    </location>
    <ligand>
        <name>isopentenyl diphosphate</name>
        <dbReference type="ChEBI" id="CHEBI:128769"/>
    </ligand>
</feature>
<gene>
    <name evidence="5 6" type="primary">ispH</name>
    <name evidence="6" type="ORF">ENN51_02810</name>
</gene>
<dbReference type="PANTHER" id="PTHR30426:SF0">
    <property type="entry name" value="4-HYDROXY-3-METHYLBUT-2-ENYL DIPHOSPHATE REDUCTASE"/>
    <property type="match status" value="1"/>
</dbReference>
<evidence type="ECO:0000256" key="2">
    <source>
        <dbReference type="ARBA" id="ARBA00022723"/>
    </source>
</evidence>
<evidence type="ECO:0000256" key="4">
    <source>
        <dbReference type="ARBA" id="ARBA00023014"/>
    </source>
</evidence>
<protein>
    <recommendedName>
        <fullName evidence="5">4-hydroxy-3-methylbut-2-enyl diphosphate reductase</fullName>
        <shortName evidence="5">HMBPP reductase</shortName>
        <ecNumber evidence="5">1.17.7.4</ecNumber>
    </recommendedName>
</protein>
<keyword evidence="3 5" id="KW-0408">Iron</keyword>
<dbReference type="EC" id="1.17.7.4" evidence="5"/>
<feature type="binding site" evidence="5">
    <location>
        <position position="231"/>
    </location>
    <ligand>
        <name>dimethylallyl diphosphate</name>
        <dbReference type="ChEBI" id="CHEBI:57623"/>
    </ligand>
</feature>
<dbReference type="GO" id="GO:0046872">
    <property type="term" value="F:metal ion binding"/>
    <property type="evidence" value="ECO:0007669"/>
    <property type="project" value="UniProtKB-KW"/>
</dbReference>
<feature type="binding site" evidence="5">
    <location>
        <position position="273"/>
    </location>
    <ligand>
        <name>(2E)-4-hydroxy-3-methylbut-2-enyl diphosphate</name>
        <dbReference type="ChEBI" id="CHEBI:128753"/>
    </ligand>
</feature>
<dbReference type="NCBIfam" id="TIGR00216">
    <property type="entry name" value="ispH_lytB"/>
    <property type="match status" value="1"/>
</dbReference>
<feature type="binding site" evidence="5">
    <location>
        <position position="27"/>
    </location>
    <ligand>
        <name>[4Fe-4S] cluster</name>
        <dbReference type="ChEBI" id="CHEBI:49883"/>
    </ligand>
</feature>
<comment type="caution">
    <text evidence="6">The sequence shown here is derived from an EMBL/GenBank/DDBJ whole genome shotgun (WGS) entry which is preliminary data.</text>
</comment>
<evidence type="ECO:0000256" key="3">
    <source>
        <dbReference type="ARBA" id="ARBA00023004"/>
    </source>
</evidence>
<keyword evidence="2 5" id="KW-0479">Metal-binding</keyword>
<comment type="pathway">
    <text evidence="5">Isoprenoid biosynthesis; isopentenyl diphosphate biosynthesis via DXP pathway; isopentenyl diphosphate from 1-deoxy-D-xylulose 5-phosphate: step 6/6.</text>
</comment>
<dbReference type="GO" id="GO:0051745">
    <property type="term" value="F:4-hydroxy-3-methylbut-2-enyl diphosphate reductase activity"/>
    <property type="evidence" value="ECO:0007669"/>
    <property type="project" value="UniProtKB-UniRule"/>
</dbReference>
<dbReference type="PANTHER" id="PTHR30426">
    <property type="entry name" value="4-HYDROXY-3-METHYLBUT-2-ENYL DIPHOSPHATE REDUCTASE"/>
    <property type="match status" value="1"/>
</dbReference>
<feature type="binding site" evidence="5">
    <location>
        <position position="229"/>
    </location>
    <ligand>
        <name>dimethylallyl diphosphate</name>
        <dbReference type="ChEBI" id="CHEBI:57623"/>
    </ligand>
</feature>
<dbReference type="InterPro" id="IPR003451">
    <property type="entry name" value="LytB/IspH"/>
</dbReference>
<dbReference type="GO" id="GO:0051539">
    <property type="term" value="F:4 iron, 4 sulfur cluster binding"/>
    <property type="evidence" value="ECO:0007669"/>
    <property type="project" value="UniProtKB-UniRule"/>
</dbReference>
<dbReference type="Gene3D" id="3.40.50.11270">
    <property type="match status" value="1"/>
</dbReference>
<evidence type="ECO:0000313" key="6">
    <source>
        <dbReference type="EMBL" id="HDQ99203.1"/>
    </source>
</evidence>
<keyword evidence="5 6" id="KW-0560">Oxidoreductase</keyword>
<dbReference type="UniPathway" id="UPA00059">
    <property type="reaction ID" value="UER00105"/>
</dbReference>
<feature type="active site" description="Proton donor" evidence="5">
    <location>
        <position position="140"/>
    </location>
</feature>
<comment type="caution">
    <text evidence="5">Lacks conserved residue(s) required for the propagation of feature annotation.</text>
</comment>
<evidence type="ECO:0000256" key="1">
    <source>
        <dbReference type="ARBA" id="ARBA00022485"/>
    </source>
</evidence>
<feature type="binding site" evidence="5">
    <location>
        <position position="273"/>
    </location>
    <ligand>
        <name>dimethylallyl diphosphate</name>
        <dbReference type="ChEBI" id="CHEBI:57623"/>
    </ligand>
</feature>
<dbReference type="GO" id="GO:0050992">
    <property type="term" value="P:dimethylallyl diphosphate biosynthetic process"/>
    <property type="evidence" value="ECO:0007669"/>
    <property type="project" value="UniProtKB-UniRule"/>
</dbReference>
<feature type="binding site" evidence="5">
    <location>
        <position position="138"/>
    </location>
    <ligand>
        <name>(2E)-4-hydroxy-3-methylbut-2-enyl diphosphate</name>
        <dbReference type="ChEBI" id="CHEBI:128753"/>
    </ligand>
</feature>
<feature type="binding site" evidence="5">
    <location>
        <position position="110"/>
    </location>
    <ligand>
        <name>[4Fe-4S] cluster</name>
        <dbReference type="ChEBI" id="CHEBI:49883"/>
    </ligand>
</feature>
<feature type="binding site" evidence="5">
    <location>
        <position position="138"/>
    </location>
    <ligand>
        <name>isopentenyl diphosphate</name>
        <dbReference type="ChEBI" id="CHEBI:128769"/>
    </ligand>
</feature>
<feature type="binding site" evidence="5">
    <location>
        <position position="201"/>
    </location>
    <ligand>
        <name>[4Fe-4S] cluster</name>
        <dbReference type="ChEBI" id="CHEBI:49883"/>
    </ligand>
</feature>
<feature type="binding site" evidence="5">
    <location>
        <position position="231"/>
    </location>
    <ligand>
        <name>isopentenyl diphosphate</name>
        <dbReference type="ChEBI" id="CHEBI:128769"/>
    </ligand>
</feature>
<feature type="binding site" evidence="5">
    <location>
        <position position="172"/>
    </location>
    <ligand>
        <name>(2E)-4-hydroxy-3-methylbut-2-enyl diphosphate</name>
        <dbReference type="ChEBI" id="CHEBI:128753"/>
    </ligand>
</feature>
<dbReference type="Pfam" id="PF02401">
    <property type="entry name" value="LYTB"/>
    <property type="match status" value="1"/>
</dbReference>
<feature type="binding site" evidence="5">
    <location>
        <position position="229"/>
    </location>
    <ligand>
        <name>(2E)-4-hydroxy-3-methylbut-2-enyl diphosphate</name>
        <dbReference type="ChEBI" id="CHEBI:128753"/>
    </ligand>
</feature>
<dbReference type="UniPathway" id="UPA00056">
    <property type="reaction ID" value="UER00097"/>
</dbReference>
<dbReference type="AlphaFoldDB" id="A0A7V0XEN7"/>
<keyword evidence="4 5" id="KW-0411">Iron-sulfur</keyword>
<reference evidence="6" key="1">
    <citation type="journal article" date="2020" name="mSystems">
        <title>Genome- and Community-Level Interaction Insights into Carbon Utilization and Element Cycling Functions of Hydrothermarchaeota in Hydrothermal Sediment.</title>
        <authorList>
            <person name="Zhou Z."/>
            <person name="Liu Y."/>
            <person name="Xu W."/>
            <person name="Pan J."/>
            <person name="Luo Z.H."/>
            <person name="Li M."/>
        </authorList>
    </citation>
    <scope>NUCLEOTIDE SEQUENCE [LARGE SCALE GENOMIC DNA]</scope>
    <source>
        <strain evidence="6">SpSt-1182</strain>
    </source>
</reference>
<feature type="binding site" evidence="5">
    <location>
        <position position="55"/>
    </location>
    <ligand>
        <name>(2E)-4-hydroxy-3-methylbut-2-enyl diphosphate</name>
        <dbReference type="ChEBI" id="CHEBI:128753"/>
    </ligand>
</feature>
<comment type="catalytic activity">
    <reaction evidence="5">
        <text>dimethylallyl diphosphate + 2 oxidized [2Fe-2S]-[ferredoxin] + H2O = (2E)-4-hydroxy-3-methylbut-2-enyl diphosphate + 2 reduced [2Fe-2S]-[ferredoxin] + 2 H(+)</text>
        <dbReference type="Rhea" id="RHEA:24825"/>
        <dbReference type="Rhea" id="RHEA-COMP:10000"/>
        <dbReference type="Rhea" id="RHEA-COMP:10001"/>
        <dbReference type="ChEBI" id="CHEBI:15377"/>
        <dbReference type="ChEBI" id="CHEBI:15378"/>
        <dbReference type="ChEBI" id="CHEBI:33737"/>
        <dbReference type="ChEBI" id="CHEBI:33738"/>
        <dbReference type="ChEBI" id="CHEBI:57623"/>
        <dbReference type="ChEBI" id="CHEBI:128753"/>
        <dbReference type="EC" id="1.17.7.4"/>
    </reaction>
</comment>
<feature type="binding site" evidence="5">
    <location>
        <position position="88"/>
    </location>
    <ligand>
        <name>dimethylallyl diphosphate</name>
        <dbReference type="ChEBI" id="CHEBI:57623"/>
    </ligand>
</feature>
<organism evidence="6">
    <name type="scientific">candidate division WOR-3 bacterium</name>
    <dbReference type="NCBI Taxonomy" id="2052148"/>
    <lineage>
        <taxon>Bacteria</taxon>
        <taxon>Bacteria division WOR-3</taxon>
    </lineage>
</organism>
<keyword evidence="5" id="KW-0414">Isoprene biosynthesis</keyword>
<proteinExistence type="inferred from homology"/>
<dbReference type="Gene3D" id="3.40.1010.20">
    <property type="entry name" value="4-hydroxy-3-methylbut-2-enyl diphosphate reductase, catalytic domain"/>
    <property type="match status" value="2"/>
</dbReference>
<comment type="catalytic activity">
    <reaction evidence="5">
        <text>isopentenyl diphosphate + 2 oxidized [2Fe-2S]-[ferredoxin] + H2O = (2E)-4-hydroxy-3-methylbut-2-enyl diphosphate + 2 reduced [2Fe-2S]-[ferredoxin] + 2 H(+)</text>
        <dbReference type="Rhea" id="RHEA:24488"/>
        <dbReference type="Rhea" id="RHEA-COMP:10000"/>
        <dbReference type="Rhea" id="RHEA-COMP:10001"/>
        <dbReference type="ChEBI" id="CHEBI:15377"/>
        <dbReference type="ChEBI" id="CHEBI:15378"/>
        <dbReference type="ChEBI" id="CHEBI:33737"/>
        <dbReference type="ChEBI" id="CHEBI:33738"/>
        <dbReference type="ChEBI" id="CHEBI:128753"/>
        <dbReference type="ChEBI" id="CHEBI:128769"/>
        <dbReference type="EC" id="1.17.7.4"/>
    </reaction>
</comment>
<feature type="binding site" evidence="5">
    <location>
        <position position="88"/>
    </location>
    <ligand>
        <name>isopentenyl diphosphate</name>
        <dbReference type="ChEBI" id="CHEBI:128769"/>
    </ligand>
</feature>
<accession>A0A7V0XEN7</accession>
<comment type="cofactor">
    <cofactor evidence="5">
        <name>[4Fe-4S] cluster</name>
        <dbReference type="ChEBI" id="CHEBI:49883"/>
    </cofactor>
    <text evidence="5">Binds 1 [4Fe-4S] cluster per subunit.</text>
</comment>
<dbReference type="CDD" id="cd13944">
    <property type="entry name" value="lytB_ispH"/>
    <property type="match status" value="1"/>
</dbReference>
<evidence type="ECO:0000256" key="5">
    <source>
        <dbReference type="HAMAP-Rule" id="MF_00191"/>
    </source>
</evidence>
<comment type="function">
    <text evidence="5">Catalyzes the conversion of 1-hydroxy-2-methyl-2-(E)-butenyl 4-diphosphate (HMBPP) into a mixture of isopentenyl diphosphate (IPP) and dimethylallyl diphosphate (DMAPP). Acts in the terminal step of the DOXP/MEP pathway for isoprenoid precursor biosynthesis.</text>
</comment>
<keyword evidence="1 5" id="KW-0004">4Fe-4S</keyword>
<feature type="binding site" evidence="5">
    <location>
        <position position="273"/>
    </location>
    <ligand>
        <name>isopentenyl diphosphate</name>
        <dbReference type="ChEBI" id="CHEBI:128769"/>
    </ligand>
</feature>
<feature type="binding site" evidence="5">
    <location>
        <position position="231"/>
    </location>
    <ligand>
        <name>(2E)-4-hydroxy-3-methylbut-2-enyl diphosphate</name>
        <dbReference type="ChEBI" id="CHEBI:128753"/>
    </ligand>
</feature>
<feature type="binding site" evidence="5">
    <location>
        <position position="88"/>
    </location>
    <ligand>
        <name>(2E)-4-hydroxy-3-methylbut-2-enyl diphosphate</name>
        <dbReference type="ChEBI" id="CHEBI:128753"/>
    </ligand>
</feature>
<dbReference type="Proteomes" id="UP000885672">
    <property type="component" value="Unassembled WGS sequence"/>
</dbReference>
<dbReference type="EMBL" id="DSBX01000110">
    <property type="protein sequence ID" value="HDQ99203.1"/>
    <property type="molecule type" value="Genomic_DNA"/>
</dbReference>
<comment type="similarity">
    <text evidence="5">Belongs to the IspH family.</text>
</comment>
<comment type="pathway">
    <text evidence="5">Isoprenoid biosynthesis; dimethylallyl diphosphate biosynthesis; dimethylallyl diphosphate from (2E)-4-hydroxy-3-methylbutenyl diphosphate: step 1/1.</text>
</comment>